<dbReference type="GO" id="GO:0005634">
    <property type="term" value="C:nucleus"/>
    <property type="evidence" value="ECO:0007669"/>
    <property type="project" value="InterPro"/>
</dbReference>
<dbReference type="Pfam" id="PF13913">
    <property type="entry name" value="zf-C2HC_2"/>
    <property type="match status" value="1"/>
</dbReference>
<dbReference type="Proteomes" id="UP001107558">
    <property type="component" value="Chromosome 4"/>
</dbReference>
<keyword evidence="3 7" id="KW-0863">Zinc-finger</keyword>
<evidence type="ECO:0000256" key="3">
    <source>
        <dbReference type="ARBA" id="ARBA00022771"/>
    </source>
</evidence>
<dbReference type="PROSITE" id="PS50157">
    <property type="entry name" value="ZINC_FINGER_C2H2_2"/>
    <property type="match status" value="6"/>
</dbReference>
<dbReference type="InterPro" id="IPR036236">
    <property type="entry name" value="Znf_C2H2_sf"/>
</dbReference>
<dbReference type="EMBL" id="JADBJN010000004">
    <property type="protein sequence ID" value="KAG5667302.1"/>
    <property type="molecule type" value="Genomic_DNA"/>
</dbReference>
<dbReference type="PROSITE" id="PS00028">
    <property type="entry name" value="ZINC_FINGER_C2H2_1"/>
    <property type="match status" value="5"/>
</dbReference>
<name>A0A9J6BCK8_POLVA</name>
<proteinExistence type="inferred from homology"/>
<evidence type="ECO:0000256" key="4">
    <source>
        <dbReference type="ARBA" id="ARBA00022833"/>
    </source>
</evidence>
<keyword evidence="1" id="KW-0479">Metal-binding</keyword>
<feature type="domain" description="C2H2-type" evidence="8">
    <location>
        <begin position="330"/>
        <end position="358"/>
    </location>
</feature>
<dbReference type="InterPro" id="IPR050527">
    <property type="entry name" value="Snail/Krueppel_Znf"/>
</dbReference>
<dbReference type="SMART" id="SM00355">
    <property type="entry name" value="ZnF_C2H2"/>
    <property type="match status" value="9"/>
</dbReference>
<dbReference type="OrthoDB" id="7760591at2759"/>
<comment type="caution">
    <text evidence="9">The sequence shown here is derived from an EMBL/GenBank/DDBJ whole genome shotgun (WGS) entry which is preliminary data.</text>
</comment>
<dbReference type="AlphaFoldDB" id="A0A9J6BCK8"/>
<dbReference type="Gene3D" id="3.30.160.60">
    <property type="entry name" value="Classic Zinc Finger"/>
    <property type="match status" value="4"/>
</dbReference>
<dbReference type="Pfam" id="PF00096">
    <property type="entry name" value="zf-C2H2"/>
    <property type="match status" value="4"/>
</dbReference>
<gene>
    <name evidence="9" type="ORF">PVAND_015288</name>
</gene>
<organism evidence="9 10">
    <name type="scientific">Polypedilum vanderplanki</name>
    <name type="common">Sleeping chironomid midge</name>
    <dbReference type="NCBI Taxonomy" id="319348"/>
    <lineage>
        <taxon>Eukaryota</taxon>
        <taxon>Metazoa</taxon>
        <taxon>Ecdysozoa</taxon>
        <taxon>Arthropoda</taxon>
        <taxon>Hexapoda</taxon>
        <taxon>Insecta</taxon>
        <taxon>Pterygota</taxon>
        <taxon>Neoptera</taxon>
        <taxon>Endopterygota</taxon>
        <taxon>Diptera</taxon>
        <taxon>Nematocera</taxon>
        <taxon>Chironomoidea</taxon>
        <taxon>Chironomidae</taxon>
        <taxon>Chironominae</taxon>
        <taxon>Polypedilum</taxon>
        <taxon>Polypedilum</taxon>
    </lineage>
</organism>
<accession>A0A9J6BCK8</accession>
<feature type="domain" description="C2H2-type" evidence="8">
    <location>
        <begin position="158"/>
        <end position="185"/>
    </location>
</feature>
<feature type="domain" description="C2H2-type" evidence="8">
    <location>
        <begin position="219"/>
        <end position="241"/>
    </location>
</feature>
<dbReference type="InterPro" id="IPR012934">
    <property type="entry name" value="Znf_AD"/>
</dbReference>
<dbReference type="SUPFAM" id="SSF57667">
    <property type="entry name" value="beta-beta-alpha zinc fingers"/>
    <property type="match status" value="4"/>
</dbReference>
<dbReference type="InterPro" id="IPR013087">
    <property type="entry name" value="Znf_C2H2_type"/>
</dbReference>
<evidence type="ECO:0000256" key="7">
    <source>
        <dbReference type="PROSITE-ProRule" id="PRU00042"/>
    </source>
</evidence>
<dbReference type="GO" id="GO:0000981">
    <property type="term" value="F:DNA-binding transcription factor activity, RNA polymerase II-specific"/>
    <property type="evidence" value="ECO:0007669"/>
    <property type="project" value="TreeGrafter"/>
</dbReference>
<feature type="domain" description="C2H2-type" evidence="8">
    <location>
        <begin position="300"/>
        <end position="328"/>
    </location>
</feature>
<keyword evidence="4" id="KW-0862">Zinc</keyword>
<feature type="domain" description="C2H2-type" evidence="8">
    <location>
        <begin position="189"/>
        <end position="217"/>
    </location>
</feature>
<keyword evidence="10" id="KW-1185">Reference proteome</keyword>
<evidence type="ECO:0000256" key="6">
    <source>
        <dbReference type="ARBA" id="ARBA00037948"/>
    </source>
</evidence>
<comment type="similarity">
    <text evidence="6">Belongs to the snail C2H2-type zinc-finger protein family.</text>
</comment>
<keyword evidence="2" id="KW-0677">Repeat</keyword>
<feature type="domain" description="C2H2-type" evidence="8">
    <location>
        <begin position="246"/>
        <end position="274"/>
    </location>
</feature>
<dbReference type="GO" id="GO:0000978">
    <property type="term" value="F:RNA polymerase II cis-regulatory region sequence-specific DNA binding"/>
    <property type="evidence" value="ECO:0007669"/>
    <property type="project" value="TreeGrafter"/>
</dbReference>
<dbReference type="GO" id="GO:0008270">
    <property type="term" value="F:zinc ion binding"/>
    <property type="evidence" value="ECO:0007669"/>
    <property type="project" value="UniProtKB-KW"/>
</dbReference>
<evidence type="ECO:0000256" key="5">
    <source>
        <dbReference type="ARBA" id="ARBA00023242"/>
    </source>
</evidence>
<protein>
    <recommendedName>
        <fullName evidence="8">C2H2-type domain-containing protein</fullName>
    </recommendedName>
</protein>
<evidence type="ECO:0000313" key="10">
    <source>
        <dbReference type="Proteomes" id="UP001107558"/>
    </source>
</evidence>
<dbReference type="PANTHER" id="PTHR24388">
    <property type="entry name" value="ZINC FINGER PROTEIN"/>
    <property type="match status" value="1"/>
</dbReference>
<evidence type="ECO:0000256" key="1">
    <source>
        <dbReference type="ARBA" id="ARBA00022723"/>
    </source>
</evidence>
<evidence type="ECO:0000259" key="8">
    <source>
        <dbReference type="PROSITE" id="PS50157"/>
    </source>
</evidence>
<reference evidence="9" key="1">
    <citation type="submission" date="2021-03" db="EMBL/GenBank/DDBJ databases">
        <title>Chromosome level genome of the anhydrobiotic midge Polypedilum vanderplanki.</title>
        <authorList>
            <person name="Yoshida Y."/>
            <person name="Kikawada T."/>
            <person name="Gusev O."/>
        </authorList>
    </citation>
    <scope>NUCLEOTIDE SEQUENCE</scope>
    <source>
        <strain evidence="9">NIAS01</strain>
        <tissue evidence="9">Whole body or cell culture</tissue>
    </source>
</reference>
<dbReference type="SMART" id="SM00868">
    <property type="entry name" value="zf-AD"/>
    <property type="match status" value="1"/>
</dbReference>
<sequence>MSTSMDSIYLSSKCSFCFESFTEDAERIKIDREIHAKFNELVKRKLLSKKFAPNICIECYNKLTLSYDFKIQLEANQKLLEMSLNISNETTTTENYSTVKFIKEEPQEFMITKFFEEIPPKPKKDPNQKKICPYCAKHYAPGALENHIKKSHTEDYKYFCDHCPLKFKTRKDICGHMEIHMSPESRRRFQCEYCERNYSKKTSLLHHIQMWHTENGEIFECECGASFKTQKRLRYHKRNTHEQGSYECHECNKFYKSKHLLKTHIAMIHRDKIPCTICGKEVAEGHLMKDHMKRHLSANHICKTCGEKFSTREGLLKHEREIHFLVKGLHFCKDCGKELSSARALKRHILRLHTETEKVKCCVEECKYETGQKDDLVKHLKTQHKELSEEKLQKKIVRIKSMRNWNIKLK</sequence>
<evidence type="ECO:0000256" key="2">
    <source>
        <dbReference type="ARBA" id="ARBA00022737"/>
    </source>
</evidence>
<keyword evidence="5" id="KW-0539">Nucleus</keyword>
<dbReference type="PANTHER" id="PTHR24388:SF53">
    <property type="entry name" value="CHORION TRANSCRIPTION FACTOR CF2-RELATED"/>
    <property type="match status" value="1"/>
</dbReference>
<evidence type="ECO:0000313" key="9">
    <source>
        <dbReference type="EMBL" id="KAG5667302.1"/>
    </source>
</evidence>